<protein>
    <submittedName>
        <fullName evidence="2">Alpha-amylase family glycosyl hydrolase</fullName>
    </submittedName>
</protein>
<sequence length="465" mass="54091">MKCFQLFSCTVLAAVLVLNGCSAPLPHTSNQDLSRYQPQPYIKFEHQDWTKNASIYQINTRQFTQEGTFRAAAKELPRVKALGTDIIWLMPIHPIGEQNRKGELGSPYAVKDYFAVNPEFGTLTDFKYFVDEAHQLGMYVIIDWVANHTAWDNVIRQEHPEWYAKDYKGDVHPTPWFDWFDIIDLDYRSPELRQYMSSALKYWVKEVGIDGYRCDAAGFVPLDFWNNVSAELRQIKPVFMLAEWESRDMHEHAFDASYAWSWWEIMHDLAKGKASLGELAGYYAWNEKFYPKDSYRMTFVTNHDKNSWDGTDRELFGEALESVAVLSVIGEGMPLIYNGQEAGNNKRLEFFKRDPIQWKKDPMGELYQRLFALKKDNTALWNGHWGATMIKVPNSIPDKVFSFVRQNDKDKVFGVFNFSDMPVTVDFDEQLFTGQYQDFSNGNTVKLETNSTLDIEPWGYRVLLQ</sequence>
<accession>A0ABV7HQQ1</accession>
<name>A0ABV7HQQ1_9GAMM</name>
<feature type="domain" description="Glycosyl hydrolase family 13 catalytic" evidence="1">
    <location>
        <begin position="57"/>
        <end position="357"/>
    </location>
</feature>
<dbReference type="InterPro" id="IPR017853">
    <property type="entry name" value="GH"/>
</dbReference>
<dbReference type="SUPFAM" id="SSF51011">
    <property type="entry name" value="Glycosyl hydrolase domain"/>
    <property type="match status" value="1"/>
</dbReference>
<evidence type="ECO:0000313" key="3">
    <source>
        <dbReference type="Proteomes" id="UP001595548"/>
    </source>
</evidence>
<dbReference type="Pfam" id="PF00128">
    <property type="entry name" value="Alpha-amylase"/>
    <property type="match status" value="1"/>
</dbReference>
<dbReference type="PANTHER" id="PTHR47786:SF2">
    <property type="entry name" value="GLYCOSYL HYDROLASE FAMILY 13 CATALYTIC DOMAIN-CONTAINING PROTEIN"/>
    <property type="match status" value="1"/>
</dbReference>
<dbReference type="InterPro" id="IPR006047">
    <property type="entry name" value="GH13_cat_dom"/>
</dbReference>
<dbReference type="Gene3D" id="2.60.40.1180">
    <property type="entry name" value="Golgi alpha-mannosidase II"/>
    <property type="match status" value="1"/>
</dbReference>
<gene>
    <name evidence="2" type="ORF">ACFOEB_07560</name>
</gene>
<comment type="caution">
    <text evidence="2">The sequence shown here is derived from an EMBL/GenBank/DDBJ whole genome shotgun (WGS) entry which is preliminary data.</text>
</comment>
<dbReference type="SMART" id="SM00642">
    <property type="entry name" value="Aamy"/>
    <property type="match status" value="1"/>
</dbReference>
<organism evidence="2 3">
    <name type="scientific">Gilvimarinus japonicus</name>
    <dbReference type="NCBI Taxonomy" id="1796469"/>
    <lineage>
        <taxon>Bacteria</taxon>
        <taxon>Pseudomonadati</taxon>
        <taxon>Pseudomonadota</taxon>
        <taxon>Gammaproteobacteria</taxon>
        <taxon>Cellvibrionales</taxon>
        <taxon>Cellvibrionaceae</taxon>
        <taxon>Gilvimarinus</taxon>
    </lineage>
</organism>
<dbReference type="Proteomes" id="UP001595548">
    <property type="component" value="Unassembled WGS sequence"/>
</dbReference>
<dbReference type="SUPFAM" id="SSF51445">
    <property type="entry name" value="(Trans)glycosidases"/>
    <property type="match status" value="1"/>
</dbReference>
<dbReference type="InterPro" id="IPR006048">
    <property type="entry name" value="A-amylase/branching_C"/>
</dbReference>
<evidence type="ECO:0000259" key="1">
    <source>
        <dbReference type="SMART" id="SM00642"/>
    </source>
</evidence>
<dbReference type="RefSeq" id="WP_382415586.1">
    <property type="nucleotide sequence ID" value="NZ_AP031500.1"/>
</dbReference>
<dbReference type="GO" id="GO:0016787">
    <property type="term" value="F:hydrolase activity"/>
    <property type="evidence" value="ECO:0007669"/>
    <property type="project" value="UniProtKB-KW"/>
</dbReference>
<dbReference type="EMBL" id="JBHRTL010000006">
    <property type="protein sequence ID" value="MFC3155053.1"/>
    <property type="molecule type" value="Genomic_DNA"/>
</dbReference>
<dbReference type="PANTHER" id="PTHR47786">
    <property type="entry name" value="ALPHA-1,4-GLUCAN:MALTOSE-1-PHOSPHATE MALTOSYLTRANSFERASE"/>
    <property type="match status" value="1"/>
</dbReference>
<dbReference type="Pfam" id="PF02806">
    <property type="entry name" value="Alpha-amylase_C"/>
    <property type="match status" value="1"/>
</dbReference>
<reference evidence="3" key="1">
    <citation type="journal article" date="2019" name="Int. J. Syst. Evol. Microbiol.">
        <title>The Global Catalogue of Microorganisms (GCM) 10K type strain sequencing project: providing services to taxonomists for standard genome sequencing and annotation.</title>
        <authorList>
            <consortium name="The Broad Institute Genomics Platform"/>
            <consortium name="The Broad Institute Genome Sequencing Center for Infectious Disease"/>
            <person name="Wu L."/>
            <person name="Ma J."/>
        </authorList>
    </citation>
    <scope>NUCLEOTIDE SEQUENCE [LARGE SCALE GENOMIC DNA]</scope>
    <source>
        <strain evidence="3">KCTC 52141</strain>
    </source>
</reference>
<evidence type="ECO:0000313" key="2">
    <source>
        <dbReference type="EMBL" id="MFC3155053.1"/>
    </source>
</evidence>
<dbReference type="InterPro" id="IPR013780">
    <property type="entry name" value="Glyco_hydro_b"/>
</dbReference>
<dbReference type="CDD" id="cd11313">
    <property type="entry name" value="AmyAc_arch_bac_AmyA"/>
    <property type="match status" value="1"/>
</dbReference>
<keyword evidence="2" id="KW-0378">Hydrolase</keyword>
<proteinExistence type="predicted"/>
<dbReference type="Gene3D" id="3.20.20.80">
    <property type="entry name" value="Glycosidases"/>
    <property type="match status" value="1"/>
</dbReference>
<keyword evidence="3" id="KW-1185">Reference proteome</keyword>